<evidence type="ECO:0000313" key="12">
    <source>
        <dbReference type="Proteomes" id="UP000007796"/>
    </source>
</evidence>
<dbReference type="GO" id="GO:0000139">
    <property type="term" value="C:Golgi membrane"/>
    <property type="evidence" value="ECO:0007669"/>
    <property type="project" value="UniProtKB-SubCell"/>
</dbReference>
<evidence type="ECO:0000313" key="11">
    <source>
        <dbReference type="EMBL" id="EFW99593.1"/>
    </source>
</evidence>
<accession>F0XS16</accession>
<evidence type="ECO:0000256" key="7">
    <source>
        <dbReference type="ARBA" id="ARBA00022989"/>
    </source>
</evidence>
<dbReference type="InterPro" id="IPR029044">
    <property type="entry name" value="Nucleotide-diphossugar_trans"/>
</dbReference>
<gene>
    <name evidence="11" type="ORF">CMQ_7961</name>
</gene>
<dbReference type="Pfam" id="PF11051">
    <property type="entry name" value="Mannosyl_trans3"/>
    <property type="match status" value="2"/>
</dbReference>
<evidence type="ECO:0000256" key="8">
    <source>
        <dbReference type="ARBA" id="ARBA00023034"/>
    </source>
</evidence>
<keyword evidence="9" id="KW-0472">Membrane</keyword>
<dbReference type="GO" id="GO:0046354">
    <property type="term" value="P:mannan biosynthetic process"/>
    <property type="evidence" value="ECO:0007669"/>
    <property type="project" value="TreeGrafter"/>
</dbReference>
<organism evidence="12">
    <name type="scientific">Grosmannia clavigera (strain kw1407 / UAMH 11150)</name>
    <name type="common">Blue stain fungus</name>
    <name type="synonym">Graphiocladiella clavigera</name>
    <dbReference type="NCBI Taxonomy" id="655863"/>
    <lineage>
        <taxon>Eukaryota</taxon>
        <taxon>Fungi</taxon>
        <taxon>Dikarya</taxon>
        <taxon>Ascomycota</taxon>
        <taxon>Pezizomycotina</taxon>
        <taxon>Sordariomycetes</taxon>
        <taxon>Sordariomycetidae</taxon>
        <taxon>Ophiostomatales</taxon>
        <taxon>Ophiostomataceae</taxon>
        <taxon>Leptographium</taxon>
    </lineage>
</organism>
<dbReference type="GO" id="GO:0000026">
    <property type="term" value="F:alpha-1,2-mannosyltransferase activity"/>
    <property type="evidence" value="ECO:0007669"/>
    <property type="project" value="TreeGrafter"/>
</dbReference>
<comment type="pathway">
    <text evidence="2">Protein modification; protein glycosylation.</text>
</comment>
<evidence type="ECO:0000256" key="5">
    <source>
        <dbReference type="ARBA" id="ARBA00022692"/>
    </source>
</evidence>
<dbReference type="InParanoid" id="F0XS16"/>
<dbReference type="InterPro" id="IPR022751">
    <property type="entry name" value="Alpha_mannosyltransferase"/>
</dbReference>
<dbReference type="OrthoDB" id="4484309at2759"/>
<dbReference type="Proteomes" id="UP000007796">
    <property type="component" value="Unassembled WGS sequence"/>
</dbReference>
<keyword evidence="7" id="KW-1133">Transmembrane helix</keyword>
<keyword evidence="8" id="KW-0333">Golgi apparatus</keyword>
<dbReference type="FunCoup" id="F0XS16">
    <property type="interactions" value="59"/>
</dbReference>
<keyword evidence="12" id="KW-1185">Reference proteome</keyword>
<evidence type="ECO:0000256" key="6">
    <source>
        <dbReference type="ARBA" id="ARBA00022968"/>
    </source>
</evidence>
<proteinExistence type="inferred from homology"/>
<dbReference type="HOGENOM" id="CLU_013298_0_1_1"/>
<dbReference type="AlphaFoldDB" id="F0XS16"/>
<dbReference type="RefSeq" id="XP_014169076.1">
    <property type="nucleotide sequence ID" value="XM_014313601.1"/>
</dbReference>
<dbReference type="GeneID" id="25981563"/>
<protein>
    <submittedName>
        <fullName evidence="11">Alpha-mannosyltransferase</fullName>
    </submittedName>
</protein>
<dbReference type="STRING" id="655863.F0XS16"/>
<evidence type="ECO:0000256" key="3">
    <source>
        <dbReference type="ARBA" id="ARBA00009105"/>
    </source>
</evidence>
<evidence type="ECO:0000256" key="2">
    <source>
        <dbReference type="ARBA" id="ARBA00004922"/>
    </source>
</evidence>
<dbReference type="Gene3D" id="3.90.550.10">
    <property type="entry name" value="Spore Coat Polysaccharide Biosynthesis Protein SpsA, Chain A"/>
    <property type="match status" value="1"/>
</dbReference>
<evidence type="ECO:0000256" key="1">
    <source>
        <dbReference type="ARBA" id="ARBA00004323"/>
    </source>
</evidence>
<keyword evidence="5" id="KW-0812">Transmembrane</keyword>
<dbReference type="PANTHER" id="PTHR31646:SF1">
    <property type="entry name" value="ALPHA-1,2-MANNOSYLTRANSFERASE MNN2"/>
    <property type="match status" value="1"/>
</dbReference>
<feature type="region of interest" description="Disordered" evidence="10">
    <location>
        <begin position="142"/>
        <end position="165"/>
    </location>
</feature>
<comment type="similarity">
    <text evidence="3">Belongs to the MNN1/MNT family.</text>
</comment>
<reference evidence="11 12" key="1">
    <citation type="journal article" date="2011" name="Proc. Natl. Acad. Sci. U.S.A.">
        <title>Genome and transcriptome analyses of the mountain pine beetle-fungal symbiont Grosmannia clavigera, a lodgepole pine pathogen.</title>
        <authorList>
            <person name="DiGuistini S."/>
            <person name="Wang Y."/>
            <person name="Liao N.Y."/>
            <person name="Taylor G."/>
            <person name="Tanguay P."/>
            <person name="Feau N."/>
            <person name="Henrissat B."/>
            <person name="Chan S.K."/>
            <person name="Hesse-Orce U."/>
            <person name="Alamouti S.M."/>
            <person name="Tsui C.K.M."/>
            <person name="Docking R.T."/>
            <person name="Levasseur A."/>
            <person name="Haridas S."/>
            <person name="Robertson G."/>
            <person name="Birol I."/>
            <person name="Holt R.A."/>
            <person name="Marra M.A."/>
            <person name="Hamelin R.C."/>
            <person name="Hirst M."/>
            <person name="Jones S.J.M."/>
            <person name="Bohlmann J."/>
            <person name="Breuil C."/>
        </authorList>
    </citation>
    <scope>NUCLEOTIDE SEQUENCE [LARGE SCALE GENOMIC DNA]</scope>
    <source>
        <strain evidence="12">kw1407 / UAMH 11150</strain>
    </source>
</reference>
<dbReference type="PANTHER" id="PTHR31646">
    <property type="entry name" value="ALPHA-1,2-MANNOSYLTRANSFERASE MNN2"/>
    <property type="match status" value="1"/>
</dbReference>
<keyword evidence="11" id="KW-0328">Glycosyltransferase</keyword>
<sequence length="513" mass="57074">MIILPTRRHRAKAWLLIAMFLALGLVLTVHRNGPDHLGQLSGALGGTLSSIGAHGRSPPSDAMLCFWRELWDALVDARPNTVETVHLIDNLTDHDMEPDLDVEPDPDRRRVDMTHLSDNLRRELHVAHARFFKAARELGTRLPFEGGQTEKEGAQPIETPSSPPSRGIVMTAGGAYVGIAVTSLLMLRRSGSQLPVQIFLDTDADYDEALCEDVLPRLGARCRVMQRFWEATPHMTPLSRFQFKVFAILLSSFRQVLFLDADCWPVRSPDGLFDAEPFVGRGLVTWPDFWLSTASPALYGADGILAIAEPPLTARRSSESGILLYDKARQATSLLLAAYYNVYGPDYYYPLLSQGAVGQGDKETFLHGALVAGAPFYDVRTPIGILGRWVNGTYMAAAMRQADPAEDYALVRQAAHNNTPVKARPLFVHHNLVKIDIRQLGRSMERVYAVDATQGLTRLWHVDADFLDGAGYDVEKALWAEVLQALCNRQQEPPATPSRECTDLQRYYLRVFG</sequence>
<keyword evidence="6" id="KW-0735">Signal-anchor</keyword>
<name>F0XS16_GROCL</name>
<dbReference type="SUPFAM" id="SSF53448">
    <property type="entry name" value="Nucleotide-diphospho-sugar transferases"/>
    <property type="match status" value="1"/>
</dbReference>
<evidence type="ECO:0000256" key="9">
    <source>
        <dbReference type="ARBA" id="ARBA00023136"/>
    </source>
</evidence>
<evidence type="ECO:0000256" key="10">
    <source>
        <dbReference type="SAM" id="MobiDB-lite"/>
    </source>
</evidence>
<evidence type="ECO:0000256" key="4">
    <source>
        <dbReference type="ARBA" id="ARBA00022679"/>
    </source>
</evidence>
<comment type="subcellular location">
    <subcellularLocation>
        <location evidence="1">Golgi apparatus membrane</location>
        <topology evidence="1">Single-pass type II membrane protein</topology>
    </subcellularLocation>
</comment>
<dbReference type="eggNOG" id="ENOG502QQ16">
    <property type="taxonomic scope" value="Eukaryota"/>
</dbReference>
<keyword evidence="4 11" id="KW-0808">Transferase</keyword>
<dbReference type="EMBL" id="GL629990">
    <property type="protein sequence ID" value="EFW99593.1"/>
    <property type="molecule type" value="Genomic_DNA"/>
</dbReference>